<evidence type="ECO:0000313" key="1">
    <source>
        <dbReference type="EMBL" id="KVG56452.1"/>
    </source>
</evidence>
<dbReference type="AlphaFoldDB" id="A0A103QVQ1"/>
<dbReference type="EMBL" id="LOXM01000255">
    <property type="protein sequence ID" value="KVG56452.1"/>
    <property type="molecule type" value="Genomic_DNA"/>
</dbReference>
<comment type="caution">
    <text evidence="1">The sequence shown here is derived from an EMBL/GenBank/DDBJ whole genome shotgun (WGS) entry which is preliminary data.</text>
</comment>
<organism evidence="1 2">
    <name type="scientific">Burkholderia ubonensis</name>
    <dbReference type="NCBI Taxonomy" id="101571"/>
    <lineage>
        <taxon>Bacteria</taxon>
        <taxon>Pseudomonadati</taxon>
        <taxon>Pseudomonadota</taxon>
        <taxon>Betaproteobacteria</taxon>
        <taxon>Burkholderiales</taxon>
        <taxon>Burkholderiaceae</taxon>
        <taxon>Burkholderia</taxon>
        <taxon>Burkholderia cepacia complex</taxon>
    </lineage>
</organism>
<dbReference type="Proteomes" id="UP000064029">
    <property type="component" value="Unassembled WGS sequence"/>
</dbReference>
<dbReference type="OrthoDB" id="6687756at2"/>
<dbReference type="RefSeq" id="WP_059758149.1">
    <property type="nucleotide sequence ID" value="NZ_CP013414.1"/>
</dbReference>
<sequence length="143" mass="15693">MNREPIYAALFAKISAIPGLVTTSRRLRHWSDVNAVEQPALFQVQVREHQRPRKGIPALVTFRCELYLYVNTGNDLHDVTPATQLNSFMDAIEAALAPDRLTGFQTLGGTVSHCWIEGDIVTDEGVLGAQAVAIIPVNILANN</sequence>
<reference evidence="1 2" key="1">
    <citation type="submission" date="2015-11" db="EMBL/GenBank/DDBJ databases">
        <title>Expanding the genomic diversity of Burkholderia species for the development of highly accurate diagnostics.</title>
        <authorList>
            <person name="Sahl J."/>
            <person name="Keim P."/>
            <person name="Wagner D."/>
        </authorList>
    </citation>
    <scope>NUCLEOTIDE SEQUENCE [LARGE SCALE GENOMIC DNA]</scope>
    <source>
        <strain evidence="1 2">MSMB2036</strain>
    </source>
</reference>
<proteinExistence type="predicted"/>
<name>A0A103QVQ1_9BURK</name>
<evidence type="ECO:0000313" key="2">
    <source>
        <dbReference type="Proteomes" id="UP000064029"/>
    </source>
</evidence>
<accession>A0A103QVQ1</accession>
<gene>
    <name evidence="1" type="ORF">WJ33_37145</name>
</gene>
<evidence type="ECO:0008006" key="3">
    <source>
        <dbReference type="Google" id="ProtNLM"/>
    </source>
</evidence>
<protein>
    <recommendedName>
        <fullName evidence="3">DUF3168 domain-containing protein</fullName>
    </recommendedName>
</protein>